<protein>
    <submittedName>
        <fullName evidence="2">Uncharacterized protein</fullName>
    </submittedName>
</protein>
<reference evidence="2" key="1">
    <citation type="submission" date="2022-11" db="UniProtKB">
        <authorList>
            <consortium name="WormBaseParasite"/>
        </authorList>
    </citation>
    <scope>IDENTIFICATION</scope>
</reference>
<dbReference type="Proteomes" id="UP000887579">
    <property type="component" value="Unplaced"/>
</dbReference>
<organism evidence="1 2">
    <name type="scientific">Panagrolaimus sp. ES5</name>
    <dbReference type="NCBI Taxonomy" id="591445"/>
    <lineage>
        <taxon>Eukaryota</taxon>
        <taxon>Metazoa</taxon>
        <taxon>Ecdysozoa</taxon>
        <taxon>Nematoda</taxon>
        <taxon>Chromadorea</taxon>
        <taxon>Rhabditida</taxon>
        <taxon>Tylenchina</taxon>
        <taxon>Panagrolaimomorpha</taxon>
        <taxon>Panagrolaimoidea</taxon>
        <taxon>Panagrolaimidae</taxon>
        <taxon>Panagrolaimus</taxon>
    </lineage>
</organism>
<sequence length="260" mass="29625">MFFLLLLFLPLILSNSTETSAAATSGISKTTTRKVIQIPTTKIASPPDANIKNGYVTNVAERLANACFKFEHEKQKHFNMFITECLYDKKLKNVTEIEQHWDFCCRLRHRCHDGPSTDHNCRDIFCDCLDLVNLSTEPSTSSCRATDRSEEKYKIDDICGEDIEPFQDRYVNIYENVGFAAIYGKNLVFGTSGWIFTAIIFTIFLSATAYLIVSYVQFKCNKVTKEVIATKEGETHDEYSFPPPRPAPSQKFHDKIILKS</sequence>
<evidence type="ECO:0000313" key="2">
    <source>
        <dbReference type="WBParaSite" id="ES5_v2.g11139.t1"/>
    </source>
</evidence>
<accession>A0AC34F2T7</accession>
<dbReference type="WBParaSite" id="ES5_v2.g11139.t1">
    <property type="protein sequence ID" value="ES5_v2.g11139.t1"/>
    <property type="gene ID" value="ES5_v2.g11139"/>
</dbReference>
<proteinExistence type="predicted"/>
<name>A0AC34F2T7_9BILA</name>
<evidence type="ECO:0000313" key="1">
    <source>
        <dbReference type="Proteomes" id="UP000887579"/>
    </source>
</evidence>